<evidence type="ECO:0000313" key="2">
    <source>
        <dbReference type="EMBL" id="KAH3841662.1"/>
    </source>
</evidence>
<keyword evidence="3" id="KW-1185">Reference proteome</keyword>
<feature type="region of interest" description="Disordered" evidence="1">
    <location>
        <begin position="61"/>
        <end position="86"/>
    </location>
</feature>
<reference evidence="2" key="1">
    <citation type="journal article" date="2019" name="bioRxiv">
        <title>The Genome of the Zebra Mussel, Dreissena polymorpha: A Resource for Invasive Species Research.</title>
        <authorList>
            <person name="McCartney M.A."/>
            <person name="Auch B."/>
            <person name="Kono T."/>
            <person name="Mallez S."/>
            <person name="Zhang Y."/>
            <person name="Obille A."/>
            <person name="Becker A."/>
            <person name="Abrahante J.E."/>
            <person name="Garbe J."/>
            <person name="Badalamenti J.P."/>
            <person name="Herman A."/>
            <person name="Mangelson H."/>
            <person name="Liachko I."/>
            <person name="Sullivan S."/>
            <person name="Sone E.D."/>
            <person name="Koren S."/>
            <person name="Silverstein K.A.T."/>
            <person name="Beckman K.B."/>
            <person name="Gohl D.M."/>
        </authorList>
    </citation>
    <scope>NUCLEOTIDE SEQUENCE</scope>
    <source>
        <strain evidence="2">Duluth1</strain>
        <tissue evidence="2">Whole animal</tissue>
    </source>
</reference>
<feature type="compositionally biased region" description="Polar residues" evidence="1">
    <location>
        <begin position="1"/>
        <end position="35"/>
    </location>
</feature>
<dbReference type="Proteomes" id="UP000828390">
    <property type="component" value="Unassembled WGS sequence"/>
</dbReference>
<comment type="caution">
    <text evidence="2">The sequence shown here is derived from an EMBL/GenBank/DDBJ whole genome shotgun (WGS) entry which is preliminary data.</text>
</comment>
<sequence>MSDTNKSTTFNQPNVEQSGEGPGTQSGRISGSTVNKKGVKWRHNSKSYQEKYMAIMEVEKGAKSKKQKADEFGVPANTHGSNKKMT</sequence>
<protein>
    <submittedName>
        <fullName evidence="2">Uncharacterized protein</fullName>
    </submittedName>
</protein>
<name>A0A9D4KLX2_DREPO</name>
<evidence type="ECO:0000313" key="3">
    <source>
        <dbReference type="Proteomes" id="UP000828390"/>
    </source>
</evidence>
<dbReference type="AlphaFoldDB" id="A0A9D4KLX2"/>
<proteinExistence type="predicted"/>
<reference evidence="2" key="2">
    <citation type="submission" date="2020-11" db="EMBL/GenBank/DDBJ databases">
        <authorList>
            <person name="McCartney M.A."/>
            <person name="Auch B."/>
            <person name="Kono T."/>
            <person name="Mallez S."/>
            <person name="Becker A."/>
            <person name="Gohl D.M."/>
            <person name="Silverstein K.A.T."/>
            <person name="Koren S."/>
            <person name="Bechman K.B."/>
            <person name="Herman A."/>
            <person name="Abrahante J.E."/>
            <person name="Garbe J."/>
        </authorList>
    </citation>
    <scope>NUCLEOTIDE SEQUENCE</scope>
    <source>
        <strain evidence="2">Duluth1</strain>
        <tissue evidence="2">Whole animal</tissue>
    </source>
</reference>
<evidence type="ECO:0000256" key="1">
    <source>
        <dbReference type="SAM" id="MobiDB-lite"/>
    </source>
</evidence>
<accession>A0A9D4KLX2</accession>
<gene>
    <name evidence="2" type="ORF">DPMN_115135</name>
</gene>
<dbReference type="EMBL" id="JAIWYP010000004">
    <property type="protein sequence ID" value="KAH3841662.1"/>
    <property type="molecule type" value="Genomic_DNA"/>
</dbReference>
<feature type="compositionally biased region" description="Basic and acidic residues" evidence="1">
    <location>
        <begin position="61"/>
        <end position="71"/>
    </location>
</feature>
<feature type="region of interest" description="Disordered" evidence="1">
    <location>
        <begin position="1"/>
        <end position="42"/>
    </location>
</feature>
<organism evidence="2 3">
    <name type="scientific">Dreissena polymorpha</name>
    <name type="common">Zebra mussel</name>
    <name type="synonym">Mytilus polymorpha</name>
    <dbReference type="NCBI Taxonomy" id="45954"/>
    <lineage>
        <taxon>Eukaryota</taxon>
        <taxon>Metazoa</taxon>
        <taxon>Spiralia</taxon>
        <taxon>Lophotrochozoa</taxon>
        <taxon>Mollusca</taxon>
        <taxon>Bivalvia</taxon>
        <taxon>Autobranchia</taxon>
        <taxon>Heteroconchia</taxon>
        <taxon>Euheterodonta</taxon>
        <taxon>Imparidentia</taxon>
        <taxon>Neoheterodontei</taxon>
        <taxon>Myida</taxon>
        <taxon>Dreissenoidea</taxon>
        <taxon>Dreissenidae</taxon>
        <taxon>Dreissena</taxon>
    </lineage>
</organism>